<comment type="caution">
    <text evidence="2">The sequence shown here is derived from an EMBL/GenBank/DDBJ whole genome shotgun (WGS) entry which is preliminary data.</text>
</comment>
<feature type="transmembrane region" description="Helical" evidence="1">
    <location>
        <begin position="53"/>
        <end position="80"/>
    </location>
</feature>
<proteinExistence type="predicted"/>
<sequence>MSTDELTETIAVVNVTGYVVDVVQTCAAVVFHIAVGVFQALRAFAISNRSVPLAFAIFLLSVVISAMDVYEIFTVVPVPLPDPVGCMLFPSKKDLSHRQLLIASQTSAIVAEVLLVVATWRQVYRAKFAEDPHFKTPVTTVFLRYGIVYFITLLVLLVVNMALSETIISNGIVSPILTAYVHFHPRCDDAHG</sequence>
<evidence type="ECO:0000256" key="1">
    <source>
        <dbReference type="SAM" id="Phobius"/>
    </source>
</evidence>
<name>A0A4Y9YFF9_9APHY</name>
<evidence type="ECO:0000313" key="3">
    <source>
        <dbReference type="Proteomes" id="UP000298390"/>
    </source>
</evidence>
<dbReference type="AlphaFoldDB" id="A0A4Y9YFF9"/>
<protein>
    <submittedName>
        <fullName evidence="2">Uncharacterized protein</fullName>
    </submittedName>
</protein>
<accession>A0A4Y9YFF9</accession>
<dbReference type="EMBL" id="SEKV01000246">
    <property type="protein sequence ID" value="TFY60588.1"/>
    <property type="molecule type" value="Genomic_DNA"/>
</dbReference>
<feature type="transmembrane region" description="Helical" evidence="1">
    <location>
        <begin position="141"/>
        <end position="163"/>
    </location>
</feature>
<keyword evidence="1" id="KW-1133">Transmembrane helix</keyword>
<keyword evidence="1" id="KW-0472">Membrane</keyword>
<organism evidence="2 3">
    <name type="scientific">Rhodofomes roseus</name>
    <dbReference type="NCBI Taxonomy" id="34475"/>
    <lineage>
        <taxon>Eukaryota</taxon>
        <taxon>Fungi</taxon>
        <taxon>Dikarya</taxon>
        <taxon>Basidiomycota</taxon>
        <taxon>Agaricomycotina</taxon>
        <taxon>Agaricomycetes</taxon>
        <taxon>Polyporales</taxon>
        <taxon>Rhodofomes</taxon>
    </lineage>
</organism>
<reference evidence="2 3" key="1">
    <citation type="submission" date="2019-01" db="EMBL/GenBank/DDBJ databases">
        <title>Genome sequencing of the rare red list fungi Fomitopsis rosea.</title>
        <authorList>
            <person name="Buettner E."/>
            <person name="Kellner H."/>
        </authorList>
    </citation>
    <scope>NUCLEOTIDE SEQUENCE [LARGE SCALE GENOMIC DNA]</scope>
    <source>
        <strain evidence="2 3">DSM 105464</strain>
    </source>
</reference>
<dbReference type="Proteomes" id="UP000298390">
    <property type="component" value="Unassembled WGS sequence"/>
</dbReference>
<keyword evidence="1" id="KW-0812">Transmembrane</keyword>
<evidence type="ECO:0000313" key="2">
    <source>
        <dbReference type="EMBL" id="TFY60588.1"/>
    </source>
</evidence>
<feature type="transmembrane region" description="Helical" evidence="1">
    <location>
        <begin position="100"/>
        <end position="120"/>
    </location>
</feature>
<gene>
    <name evidence="2" type="ORF">EVJ58_g5050</name>
</gene>
<feature type="transmembrane region" description="Helical" evidence="1">
    <location>
        <begin position="22"/>
        <end position="41"/>
    </location>
</feature>